<evidence type="ECO:0000313" key="2">
    <source>
        <dbReference type="Proteomes" id="UP000481252"/>
    </source>
</evidence>
<dbReference type="EMBL" id="JAAKZG010000029">
    <property type="protein sequence ID" value="NGN45207.1"/>
    <property type="molecule type" value="Genomic_DNA"/>
</dbReference>
<name>A0A7C9VFY5_9HYPH</name>
<dbReference type="AlphaFoldDB" id="A0A7C9VFY5"/>
<evidence type="ECO:0000313" key="1">
    <source>
        <dbReference type="EMBL" id="NGN45207.1"/>
    </source>
</evidence>
<dbReference type="Gene3D" id="3.40.50.720">
    <property type="entry name" value="NAD(P)-binding Rossmann-like Domain"/>
    <property type="match status" value="1"/>
</dbReference>
<reference evidence="1 2" key="1">
    <citation type="submission" date="2020-02" db="EMBL/GenBank/DDBJ databases">
        <title>Genome sequence of the type strain CGMCC 1.15528 of Mesorhizobium zhangyense.</title>
        <authorList>
            <person name="Gao J."/>
            <person name="Sun J."/>
        </authorList>
    </citation>
    <scope>NUCLEOTIDE SEQUENCE [LARGE SCALE GENOMIC DNA]</scope>
    <source>
        <strain evidence="1 2">CGMCC 1.15528</strain>
    </source>
</reference>
<dbReference type="InterPro" id="IPR036291">
    <property type="entry name" value="NAD(P)-bd_dom_sf"/>
</dbReference>
<dbReference type="PANTHER" id="PTHR43431:SF7">
    <property type="entry name" value="OXIDOREDUCTASE, SHORT CHAIN DEHYDROGENASE_REDUCTASE FAMILY (AFU_ORTHOLOGUE AFUA_5G14000)"/>
    <property type="match status" value="1"/>
</dbReference>
<keyword evidence="2" id="KW-1185">Reference proteome</keyword>
<organism evidence="1 2">
    <name type="scientific">Mesorhizobium zhangyense</name>
    <dbReference type="NCBI Taxonomy" id="1776730"/>
    <lineage>
        <taxon>Bacteria</taxon>
        <taxon>Pseudomonadati</taxon>
        <taxon>Pseudomonadota</taxon>
        <taxon>Alphaproteobacteria</taxon>
        <taxon>Hyphomicrobiales</taxon>
        <taxon>Phyllobacteriaceae</taxon>
        <taxon>Mesorhizobium</taxon>
    </lineage>
</organism>
<dbReference type="Proteomes" id="UP000481252">
    <property type="component" value="Unassembled WGS sequence"/>
</dbReference>
<protein>
    <submittedName>
        <fullName evidence="1">SDR family NAD(P)-dependent oxidoreductase</fullName>
    </submittedName>
</protein>
<dbReference type="CDD" id="cd05233">
    <property type="entry name" value="SDR_c"/>
    <property type="match status" value="1"/>
</dbReference>
<accession>A0A7C9VFY5</accession>
<dbReference type="PANTHER" id="PTHR43431">
    <property type="entry name" value="OXIDOREDUCTASE, SHORT CHAIN DEHYDROGENASE/REDUCTASE FAMILY (AFU_ORTHOLOGUE AFUA_5G14000)"/>
    <property type="match status" value="1"/>
</dbReference>
<comment type="caution">
    <text evidence="1">The sequence shown here is derived from an EMBL/GenBank/DDBJ whole genome shotgun (WGS) entry which is preliminary data.</text>
</comment>
<gene>
    <name evidence="1" type="ORF">G6N74_29585</name>
</gene>
<proteinExistence type="predicted"/>
<dbReference type="Pfam" id="PF00106">
    <property type="entry name" value="adh_short"/>
    <property type="match status" value="1"/>
</dbReference>
<sequence length="216" mass="22414">MSKSIMIIGAGPGIGQAVAQKFGREGWTIVLTGRNRSRLAVLSAELMSEKIAVRVVPADATDPTALRNAIAEADRLTGGLTAIHFNAALVRQQDLFSMTDDEVVSDLAINVAGGLHTIRAAAGQFGVRGGIILITGGGLAVTPHADWASIGLGKAALRNIVQAVTEPLAKRNIRIAIATVSTLVSPGSAEARGAANTFWDLATRPEAGWEAVYPAN</sequence>
<dbReference type="SUPFAM" id="SSF51735">
    <property type="entry name" value="NAD(P)-binding Rossmann-fold domains"/>
    <property type="match status" value="1"/>
</dbReference>
<dbReference type="RefSeq" id="WP_165121580.1">
    <property type="nucleotide sequence ID" value="NZ_JAAKZG010000029.1"/>
</dbReference>
<dbReference type="InterPro" id="IPR002347">
    <property type="entry name" value="SDR_fam"/>
</dbReference>